<dbReference type="PANTHER" id="PTHR30006:SF2">
    <property type="entry name" value="ABC TRANSPORTER SUBSTRATE-BINDING PROTEIN"/>
    <property type="match status" value="1"/>
</dbReference>
<comment type="caution">
    <text evidence="3">The sequence shown here is derived from an EMBL/GenBank/DDBJ whole genome shotgun (WGS) entry which is preliminary data.</text>
</comment>
<dbReference type="GO" id="GO:0030288">
    <property type="term" value="C:outer membrane-bounded periplasmic space"/>
    <property type="evidence" value="ECO:0007669"/>
    <property type="project" value="TreeGrafter"/>
</dbReference>
<dbReference type="CDD" id="cd13545">
    <property type="entry name" value="PBP2_TbpA"/>
    <property type="match status" value="1"/>
</dbReference>
<name>A0A3N4Z3V6_9MICO</name>
<keyword evidence="1 2" id="KW-0732">Signal</keyword>
<gene>
    <name evidence="3" type="ORF">EDD32_0989</name>
</gene>
<dbReference type="InterPro" id="IPR005948">
    <property type="entry name" value="ThiB-like"/>
</dbReference>
<evidence type="ECO:0000256" key="2">
    <source>
        <dbReference type="SAM" id="SignalP"/>
    </source>
</evidence>
<dbReference type="GO" id="GO:0015888">
    <property type="term" value="P:thiamine transport"/>
    <property type="evidence" value="ECO:0007669"/>
    <property type="project" value="InterPro"/>
</dbReference>
<sequence>MSTTPTRTAAALGALALTLAGCSLTGGGGDDEAGDGGEVTVVTHDSFALSEDLLAQFEAETGYTLTFVAPGDGGALVNQLVLTKDSPLGDVVYGIDNTFAARAVDAGVLEPYTSPDLPDSAGEYVLDEALTPVDVGDVCVNVDHQWFADAGLPEPVTLEDLADPAYRDLLVVTNPATSSPGLAFLAATVGAFGDGWQDYWADLADNGVKVVEGWSDAYYVDFSGSEGAGLRPLVLSYASSPAAEVTAGGGDPRTGALLETCFRQVEHAGVIAGAQNVEGARAFVDFLVSADVQADIPGQMFMYPVDTDVALPEAWAAYAPLAEEPHDVPAEQIAAEREDWIAAWTEIVIG</sequence>
<dbReference type="GO" id="GO:0030976">
    <property type="term" value="F:thiamine pyrophosphate binding"/>
    <property type="evidence" value="ECO:0007669"/>
    <property type="project" value="TreeGrafter"/>
</dbReference>
<evidence type="ECO:0000256" key="1">
    <source>
        <dbReference type="ARBA" id="ARBA00022729"/>
    </source>
</evidence>
<feature type="chain" id="PRO_5038816746" evidence="2">
    <location>
        <begin position="26"/>
        <end position="350"/>
    </location>
</feature>
<dbReference type="NCBIfam" id="TIGR01254">
    <property type="entry name" value="sfuA"/>
    <property type="match status" value="1"/>
</dbReference>
<dbReference type="PANTHER" id="PTHR30006">
    <property type="entry name" value="THIAMINE-BINDING PERIPLASMIC PROTEIN-RELATED"/>
    <property type="match status" value="1"/>
</dbReference>
<dbReference type="Gene3D" id="3.40.190.10">
    <property type="entry name" value="Periplasmic binding protein-like II"/>
    <property type="match status" value="2"/>
</dbReference>
<dbReference type="Pfam" id="PF13343">
    <property type="entry name" value="SBP_bac_6"/>
    <property type="match status" value="1"/>
</dbReference>
<dbReference type="AlphaFoldDB" id="A0A3N4Z3V6"/>
<protein>
    <submittedName>
        <fullName evidence="3">Thiamine transport system substrate-binding protein</fullName>
    </submittedName>
</protein>
<reference evidence="3 4" key="1">
    <citation type="submission" date="2018-11" db="EMBL/GenBank/DDBJ databases">
        <title>Sequencing the genomes of 1000 actinobacteria strains.</title>
        <authorList>
            <person name="Klenk H.-P."/>
        </authorList>
    </citation>
    <scope>NUCLEOTIDE SEQUENCE [LARGE SCALE GENOMIC DNA]</scope>
    <source>
        <strain evidence="3 4">DSM 14418</strain>
    </source>
</reference>
<evidence type="ECO:0000313" key="3">
    <source>
        <dbReference type="EMBL" id="RPF26544.1"/>
    </source>
</evidence>
<dbReference type="EMBL" id="RKRA01000001">
    <property type="protein sequence ID" value="RPF26544.1"/>
    <property type="molecule type" value="Genomic_DNA"/>
</dbReference>
<dbReference type="Proteomes" id="UP000280726">
    <property type="component" value="Unassembled WGS sequence"/>
</dbReference>
<feature type="signal peptide" evidence="2">
    <location>
        <begin position="1"/>
        <end position="25"/>
    </location>
</feature>
<dbReference type="SUPFAM" id="SSF53850">
    <property type="entry name" value="Periplasmic binding protein-like II"/>
    <property type="match status" value="1"/>
</dbReference>
<organism evidence="3 4">
    <name type="scientific">Georgenia muralis</name>
    <dbReference type="NCBI Taxonomy" id="154117"/>
    <lineage>
        <taxon>Bacteria</taxon>
        <taxon>Bacillati</taxon>
        <taxon>Actinomycetota</taxon>
        <taxon>Actinomycetes</taxon>
        <taxon>Micrococcales</taxon>
        <taxon>Bogoriellaceae</taxon>
        <taxon>Georgenia</taxon>
    </lineage>
</organism>
<keyword evidence="4" id="KW-1185">Reference proteome</keyword>
<evidence type="ECO:0000313" key="4">
    <source>
        <dbReference type="Proteomes" id="UP000280726"/>
    </source>
</evidence>
<dbReference type="GO" id="GO:0030975">
    <property type="term" value="F:thiamine binding"/>
    <property type="evidence" value="ECO:0007669"/>
    <property type="project" value="InterPro"/>
</dbReference>
<dbReference type="PROSITE" id="PS51257">
    <property type="entry name" value="PROKAR_LIPOPROTEIN"/>
    <property type="match status" value="1"/>
</dbReference>
<accession>A0A3N4Z3V6</accession>
<proteinExistence type="predicted"/>
<dbReference type="RefSeq" id="WP_123915278.1">
    <property type="nucleotide sequence ID" value="NZ_RKRA01000001.1"/>
</dbReference>
<dbReference type="OrthoDB" id="5412681at2"/>